<comment type="caution">
    <text evidence="1">The sequence shown here is derived from an EMBL/GenBank/DDBJ whole genome shotgun (WGS) entry which is preliminary data.</text>
</comment>
<proteinExistence type="predicted"/>
<gene>
    <name evidence="1" type="ORF">V6N12_045872</name>
</gene>
<organism evidence="1 2">
    <name type="scientific">Hibiscus sabdariffa</name>
    <name type="common">roselle</name>
    <dbReference type="NCBI Taxonomy" id="183260"/>
    <lineage>
        <taxon>Eukaryota</taxon>
        <taxon>Viridiplantae</taxon>
        <taxon>Streptophyta</taxon>
        <taxon>Embryophyta</taxon>
        <taxon>Tracheophyta</taxon>
        <taxon>Spermatophyta</taxon>
        <taxon>Magnoliopsida</taxon>
        <taxon>eudicotyledons</taxon>
        <taxon>Gunneridae</taxon>
        <taxon>Pentapetalae</taxon>
        <taxon>rosids</taxon>
        <taxon>malvids</taxon>
        <taxon>Malvales</taxon>
        <taxon>Malvaceae</taxon>
        <taxon>Malvoideae</taxon>
        <taxon>Hibiscus</taxon>
    </lineage>
</organism>
<name>A0ABR2G4H2_9ROSI</name>
<protein>
    <submittedName>
        <fullName evidence="1">Uncharacterized protein</fullName>
    </submittedName>
</protein>
<dbReference type="EMBL" id="JBBPBM010000003">
    <property type="protein sequence ID" value="KAK8593798.1"/>
    <property type="molecule type" value="Genomic_DNA"/>
</dbReference>
<evidence type="ECO:0000313" key="2">
    <source>
        <dbReference type="Proteomes" id="UP001472677"/>
    </source>
</evidence>
<evidence type="ECO:0000313" key="1">
    <source>
        <dbReference type="EMBL" id="KAK8593798.1"/>
    </source>
</evidence>
<dbReference type="Proteomes" id="UP001472677">
    <property type="component" value="Unassembled WGS sequence"/>
</dbReference>
<keyword evidence="2" id="KW-1185">Reference proteome</keyword>
<sequence>MAKARTRKRAIQPLQLVESEWCTDHERLRTAATSAFASMFDVDDAPLPPFPFASFFPPIAETTSASLTMLPQEA</sequence>
<reference evidence="1 2" key="1">
    <citation type="journal article" date="2024" name="G3 (Bethesda)">
        <title>Genome assembly of Hibiscus sabdariffa L. provides insights into metabolisms of medicinal natural products.</title>
        <authorList>
            <person name="Kim T."/>
        </authorList>
    </citation>
    <scope>NUCLEOTIDE SEQUENCE [LARGE SCALE GENOMIC DNA]</scope>
    <source>
        <strain evidence="1">TK-2024</strain>
        <tissue evidence="1">Old leaves</tissue>
    </source>
</reference>
<accession>A0ABR2G4H2</accession>